<proteinExistence type="predicted"/>
<accession>A0AA36JA16</accession>
<keyword evidence="4" id="KW-0418">Kinase</keyword>
<protein>
    <recommendedName>
        <fullName evidence="10">Alpha-type protein kinase domain-containing protein</fullName>
    </recommendedName>
</protein>
<dbReference type="CDD" id="cd00198">
    <property type="entry name" value="vWFA"/>
    <property type="match status" value="1"/>
</dbReference>
<dbReference type="InterPro" id="IPR036465">
    <property type="entry name" value="vWFA_dom_sf"/>
</dbReference>
<feature type="domain" description="Alpha-type protein kinase" evidence="7">
    <location>
        <begin position="320"/>
        <end position="546"/>
    </location>
</feature>
<dbReference type="Proteomes" id="UP001178507">
    <property type="component" value="Unassembled WGS sequence"/>
</dbReference>
<dbReference type="SMART" id="SM00327">
    <property type="entry name" value="VWA"/>
    <property type="match status" value="1"/>
</dbReference>
<dbReference type="Pfam" id="PF02816">
    <property type="entry name" value="Alpha_kinase"/>
    <property type="match status" value="1"/>
</dbReference>
<dbReference type="GO" id="GO:0005524">
    <property type="term" value="F:ATP binding"/>
    <property type="evidence" value="ECO:0007669"/>
    <property type="project" value="UniProtKB-KW"/>
</dbReference>
<dbReference type="AlphaFoldDB" id="A0AA36JA16"/>
<dbReference type="Pfam" id="PF13920">
    <property type="entry name" value="zf-C3HC4_3"/>
    <property type="match status" value="1"/>
</dbReference>
<evidence type="ECO:0000256" key="5">
    <source>
        <dbReference type="ARBA" id="ARBA00022840"/>
    </source>
</evidence>
<dbReference type="PROSITE" id="PS50234">
    <property type="entry name" value="VWFA"/>
    <property type="match status" value="1"/>
</dbReference>
<dbReference type="SUPFAM" id="SSF53300">
    <property type="entry name" value="vWA-like"/>
    <property type="match status" value="1"/>
</dbReference>
<evidence type="ECO:0000256" key="2">
    <source>
        <dbReference type="ARBA" id="ARBA00022679"/>
    </source>
</evidence>
<keyword evidence="2" id="KW-0808">Transferase</keyword>
<evidence type="ECO:0000313" key="8">
    <source>
        <dbReference type="EMBL" id="CAJ1401233.1"/>
    </source>
</evidence>
<name>A0AA36JA16_9DINO</name>
<evidence type="ECO:0000259" key="7">
    <source>
        <dbReference type="PROSITE" id="PS51158"/>
    </source>
</evidence>
<dbReference type="GO" id="GO:0004674">
    <property type="term" value="F:protein serine/threonine kinase activity"/>
    <property type="evidence" value="ECO:0007669"/>
    <property type="project" value="UniProtKB-KW"/>
</dbReference>
<dbReference type="Gene3D" id="3.40.50.410">
    <property type="entry name" value="von Willebrand factor, type A domain"/>
    <property type="match status" value="1"/>
</dbReference>
<dbReference type="SUPFAM" id="SSF56112">
    <property type="entry name" value="Protein kinase-like (PK-like)"/>
    <property type="match status" value="1"/>
</dbReference>
<dbReference type="InterPro" id="IPR013083">
    <property type="entry name" value="Znf_RING/FYVE/PHD"/>
</dbReference>
<dbReference type="Gene3D" id="3.30.40.10">
    <property type="entry name" value="Zinc/RING finger domain, C3HC4 (zinc finger)"/>
    <property type="match status" value="1"/>
</dbReference>
<keyword evidence="5" id="KW-0067">ATP-binding</keyword>
<sequence>MLPHCDGNRAILARFQEEGLDVVEFYDSDVSDGELDDAIGDLQAVNELASRPHQERARRSLPFHVIFVVDASSSMATKDVDGKARLAAVFDACRSFMMQQQAEDSAEEGDCYSMVSFDTSAQIWFKRQPAEGAKANIQDVEDCLLPVVHSTRFQAAFKKVAELLGTGKKVAEDVRVVFLSDGAPHEGAQLGSVGRDGSSADASADGLVTSLEEVLLGGEEVCGIKQLVIYTVAFGQDAASFEKFLKPLSSRTGGEHYISSLSNLDLQRAFGTIASSITTTRTSVTSAAPPVHRCPFQQVFDSSVQGTCERTCTIQKVQTRGKSKNAPMGADLVSKCPFAGVFVHRLPFAWGGMRLVYNMEDTYNVDKRKQPIKMVAKRLIRKEHATLKEMLPFCYSTEKAIMFRASFLKALRKVGLDALIFFVPCYLYSYGQSEKSYFVAEQLLEGRFEKFNSNNGYVNGDHEASEVLQAFSHYTFVESRGKLLVVDLQGAVDNGWLMLTDPQVLSRAKSKDRIFGPGDLGFEGMKAFFETHECGETCHALNLLERQRKFQRDMELKRAQCVICLSASRNTCFQPCGHSLACQDCALQMLERSWGKKLEGVLISRVDSC</sequence>
<comment type="caution">
    <text evidence="8">The sequence shown here is derived from an EMBL/GenBank/DDBJ whole genome shotgun (WGS) entry which is preliminary data.</text>
</comment>
<keyword evidence="1" id="KW-0723">Serine/threonine-protein kinase</keyword>
<feature type="domain" description="VWFA" evidence="6">
    <location>
        <begin position="64"/>
        <end position="277"/>
    </location>
</feature>
<dbReference type="PANTHER" id="PTHR45992">
    <property type="entry name" value="EUKARYOTIC ELONGATION FACTOR 2 KINASE-RELATED"/>
    <property type="match status" value="1"/>
</dbReference>
<dbReference type="SMART" id="SM00811">
    <property type="entry name" value="Alpha_kinase"/>
    <property type="match status" value="1"/>
</dbReference>
<evidence type="ECO:0000256" key="1">
    <source>
        <dbReference type="ARBA" id="ARBA00022527"/>
    </source>
</evidence>
<dbReference type="EMBL" id="CAUJNA010003405">
    <property type="protein sequence ID" value="CAJ1401233.1"/>
    <property type="molecule type" value="Genomic_DNA"/>
</dbReference>
<dbReference type="Pfam" id="PF13519">
    <property type="entry name" value="VWA_2"/>
    <property type="match status" value="1"/>
</dbReference>
<evidence type="ECO:0000313" key="9">
    <source>
        <dbReference type="Proteomes" id="UP001178507"/>
    </source>
</evidence>
<dbReference type="PROSITE" id="PS51158">
    <property type="entry name" value="ALPHA_KINASE"/>
    <property type="match status" value="1"/>
</dbReference>
<evidence type="ECO:0000256" key="3">
    <source>
        <dbReference type="ARBA" id="ARBA00022741"/>
    </source>
</evidence>
<dbReference type="InterPro" id="IPR004166">
    <property type="entry name" value="a-kinase_dom"/>
</dbReference>
<keyword evidence="3" id="KW-0547">Nucleotide-binding</keyword>
<reference evidence="8" key="1">
    <citation type="submission" date="2023-08" db="EMBL/GenBank/DDBJ databases">
        <authorList>
            <person name="Chen Y."/>
            <person name="Shah S."/>
            <person name="Dougan E. K."/>
            <person name="Thang M."/>
            <person name="Chan C."/>
        </authorList>
    </citation>
    <scope>NUCLEOTIDE SEQUENCE</scope>
</reference>
<keyword evidence="9" id="KW-1185">Reference proteome</keyword>
<evidence type="ECO:0008006" key="10">
    <source>
        <dbReference type="Google" id="ProtNLM"/>
    </source>
</evidence>
<dbReference type="InterPro" id="IPR011009">
    <property type="entry name" value="Kinase-like_dom_sf"/>
</dbReference>
<dbReference type="CDD" id="cd04515">
    <property type="entry name" value="Alpha_kinase"/>
    <property type="match status" value="1"/>
</dbReference>
<evidence type="ECO:0000259" key="6">
    <source>
        <dbReference type="PROSITE" id="PS50234"/>
    </source>
</evidence>
<evidence type="ECO:0000256" key="4">
    <source>
        <dbReference type="ARBA" id="ARBA00022777"/>
    </source>
</evidence>
<gene>
    <name evidence="8" type="ORF">EVOR1521_LOCUS24421</name>
</gene>
<dbReference type="InterPro" id="IPR002035">
    <property type="entry name" value="VWF_A"/>
</dbReference>
<dbReference type="Gene3D" id="3.20.200.10">
    <property type="entry name" value="MHCK/EF2 kinase"/>
    <property type="match status" value="1"/>
</dbReference>
<dbReference type="InterPro" id="IPR051852">
    <property type="entry name" value="Alpha-type_PK"/>
</dbReference>
<organism evidence="8 9">
    <name type="scientific">Effrenium voratum</name>
    <dbReference type="NCBI Taxonomy" id="2562239"/>
    <lineage>
        <taxon>Eukaryota</taxon>
        <taxon>Sar</taxon>
        <taxon>Alveolata</taxon>
        <taxon>Dinophyceae</taxon>
        <taxon>Suessiales</taxon>
        <taxon>Symbiodiniaceae</taxon>
        <taxon>Effrenium</taxon>
    </lineage>
</organism>